<evidence type="ECO:0000256" key="2">
    <source>
        <dbReference type="ARBA" id="ARBA00006597"/>
    </source>
</evidence>
<feature type="binding site" evidence="12">
    <location>
        <position position="56"/>
    </location>
    <ligand>
        <name>[4Fe-4S] cluster</name>
        <dbReference type="ChEBI" id="CHEBI:49883"/>
    </ligand>
</feature>
<feature type="domain" description="4Fe-4S Wbl-type" evidence="13">
    <location>
        <begin position="22"/>
        <end position="86"/>
    </location>
</feature>
<comment type="function">
    <text evidence="12">Acts as a transcriptional regulator. Probably redox-responsive. The apo- but not holo-form probably binds DNA.</text>
</comment>
<keyword evidence="8 12" id="KW-0805">Transcription regulation</keyword>
<keyword evidence="4 12" id="KW-0963">Cytoplasm</keyword>
<evidence type="ECO:0000313" key="15">
    <source>
        <dbReference type="Proteomes" id="UP001501475"/>
    </source>
</evidence>
<evidence type="ECO:0000256" key="11">
    <source>
        <dbReference type="ARBA" id="ARBA00023163"/>
    </source>
</evidence>
<evidence type="ECO:0000259" key="13">
    <source>
        <dbReference type="PROSITE" id="PS51674"/>
    </source>
</evidence>
<keyword evidence="15" id="KW-1185">Reference proteome</keyword>
<keyword evidence="9 12" id="KW-0238">DNA-binding</keyword>
<keyword evidence="5 12" id="KW-0479">Metal-binding</keyword>
<evidence type="ECO:0000256" key="1">
    <source>
        <dbReference type="ARBA" id="ARBA00004496"/>
    </source>
</evidence>
<evidence type="ECO:0000256" key="10">
    <source>
        <dbReference type="ARBA" id="ARBA00023157"/>
    </source>
</evidence>
<keyword evidence="11 12" id="KW-0804">Transcription</keyword>
<reference evidence="14 15" key="1">
    <citation type="journal article" date="2019" name="Int. J. Syst. Evol. Microbiol.">
        <title>The Global Catalogue of Microorganisms (GCM) 10K type strain sequencing project: providing services to taxonomists for standard genome sequencing and annotation.</title>
        <authorList>
            <consortium name="The Broad Institute Genomics Platform"/>
            <consortium name="The Broad Institute Genome Sequencing Center for Infectious Disease"/>
            <person name="Wu L."/>
            <person name="Ma J."/>
        </authorList>
    </citation>
    <scope>NUCLEOTIDE SEQUENCE [LARGE SCALE GENOMIC DNA]</scope>
    <source>
        <strain evidence="14 15">JCM 15591</strain>
    </source>
</reference>
<comment type="similarity">
    <text evidence="2 12">Belongs to the WhiB family.</text>
</comment>
<evidence type="ECO:0000256" key="12">
    <source>
        <dbReference type="HAMAP-Rule" id="MF_01479"/>
    </source>
</evidence>
<keyword evidence="6 12" id="KW-0408">Iron</keyword>
<dbReference type="EMBL" id="BAAAPN010000051">
    <property type="protein sequence ID" value="GAA1762420.1"/>
    <property type="molecule type" value="Genomic_DNA"/>
</dbReference>
<comment type="PTM">
    <text evidence="12">Upon Fe-S cluster removal intramolecular disulfide bonds are formed.</text>
</comment>
<evidence type="ECO:0000313" key="14">
    <source>
        <dbReference type="EMBL" id="GAA1762420.1"/>
    </source>
</evidence>
<feature type="binding site" evidence="12">
    <location>
        <position position="23"/>
    </location>
    <ligand>
        <name>[4Fe-4S] cluster</name>
        <dbReference type="ChEBI" id="CHEBI:49883"/>
    </ligand>
</feature>
<keyword evidence="3 12" id="KW-0004">4Fe-4S</keyword>
<evidence type="ECO:0000256" key="3">
    <source>
        <dbReference type="ARBA" id="ARBA00022485"/>
    </source>
</evidence>
<dbReference type="Proteomes" id="UP001501475">
    <property type="component" value="Unassembled WGS sequence"/>
</dbReference>
<organism evidence="14 15">
    <name type="scientific">Nostocoides vanveenii</name>
    <dbReference type="NCBI Taxonomy" id="330835"/>
    <lineage>
        <taxon>Bacteria</taxon>
        <taxon>Bacillati</taxon>
        <taxon>Actinomycetota</taxon>
        <taxon>Actinomycetes</taxon>
        <taxon>Micrococcales</taxon>
        <taxon>Intrasporangiaceae</taxon>
        <taxon>Nostocoides</taxon>
    </lineage>
</organism>
<evidence type="ECO:0000256" key="5">
    <source>
        <dbReference type="ARBA" id="ARBA00022723"/>
    </source>
</evidence>
<comment type="cofactor">
    <cofactor evidence="12">
        <name>[4Fe-4S] cluster</name>
        <dbReference type="ChEBI" id="CHEBI:49883"/>
    </cofactor>
    <text evidence="12">Binds 1 [4Fe-4S] cluster per subunit. Following nitrosylation of the [4Fe-4S] cluster binds 1 [4Fe-8(NO)] cluster per subunit.</text>
</comment>
<proteinExistence type="inferred from homology"/>
<gene>
    <name evidence="14" type="primary">whcB</name>
    <name evidence="12" type="synonym">whiB</name>
    <name evidence="14" type="ORF">GCM10009810_22140</name>
</gene>
<comment type="PTM">
    <text evidence="12">The Fe-S cluster can be nitrosylated by nitric oxide (NO).</text>
</comment>
<keyword evidence="10 12" id="KW-1015">Disulfide bond</keyword>
<dbReference type="HAMAP" id="MF_01479">
    <property type="entry name" value="WhiB"/>
    <property type="match status" value="1"/>
</dbReference>
<evidence type="ECO:0000256" key="6">
    <source>
        <dbReference type="ARBA" id="ARBA00023004"/>
    </source>
</evidence>
<comment type="subcellular location">
    <subcellularLocation>
        <location evidence="1 12">Cytoplasm</location>
    </subcellularLocation>
</comment>
<feature type="binding site" evidence="12">
    <location>
        <position position="62"/>
    </location>
    <ligand>
        <name>[4Fe-4S] cluster</name>
        <dbReference type="ChEBI" id="CHEBI:49883"/>
    </ligand>
</feature>
<evidence type="ECO:0000256" key="4">
    <source>
        <dbReference type="ARBA" id="ARBA00022490"/>
    </source>
</evidence>
<dbReference type="InterPro" id="IPR003482">
    <property type="entry name" value="Whib"/>
</dbReference>
<evidence type="ECO:0000256" key="8">
    <source>
        <dbReference type="ARBA" id="ARBA00023015"/>
    </source>
</evidence>
<name>A0ABN2KRU4_9MICO</name>
<comment type="caution">
    <text evidence="14">The sequence shown here is derived from an EMBL/GenBank/DDBJ whole genome shotgun (WGS) entry which is preliminary data.</text>
</comment>
<dbReference type="Pfam" id="PF02467">
    <property type="entry name" value="Whib"/>
    <property type="match status" value="1"/>
</dbReference>
<feature type="binding site" evidence="12">
    <location>
        <position position="53"/>
    </location>
    <ligand>
        <name>[4Fe-4S] cluster</name>
        <dbReference type="ChEBI" id="CHEBI:49883"/>
    </ligand>
</feature>
<dbReference type="PROSITE" id="PS51674">
    <property type="entry name" value="4FE4S_WBL"/>
    <property type="match status" value="1"/>
</dbReference>
<dbReference type="InterPro" id="IPR034768">
    <property type="entry name" value="4FE4S_WBL"/>
</dbReference>
<accession>A0ABN2KRU4</accession>
<dbReference type="PANTHER" id="PTHR38839">
    <property type="entry name" value="TRANSCRIPTIONAL REGULATOR WHID-RELATED"/>
    <property type="match status" value="1"/>
</dbReference>
<dbReference type="PANTHER" id="PTHR38839:SF5">
    <property type="entry name" value="TRANSCRIPTIONAL REGULATOR WHID"/>
    <property type="match status" value="1"/>
</dbReference>
<evidence type="ECO:0000256" key="7">
    <source>
        <dbReference type="ARBA" id="ARBA00023014"/>
    </source>
</evidence>
<keyword evidence="7 12" id="KW-0411">Iron-sulfur</keyword>
<evidence type="ECO:0000256" key="9">
    <source>
        <dbReference type="ARBA" id="ARBA00023125"/>
    </source>
</evidence>
<sequence length="99" mass="11092">MTDLMTAPAPIASDWDWQFAGLCRGLNPEVFFHPEGERGSARRLRDLAAKEVCAQCPVLQLCRDHALAAREPYGVWGGMSEDERLAFYEEHGLSVRRAS</sequence>
<protein>
    <recommendedName>
        <fullName evidence="12">Transcriptional regulator WhiB</fullName>
    </recommendedName>
</protein>